<evidence type="ECO:0000313" key="2">
    <source>
        <dbReference type="EMBL" id="SDD28748.1"/>
    </source>
</evidence>
<dbReference type="RefSeq" id="WP_170140226.1">
    <property type="nucleotide sequence ID" value="NZ_CP016353.1"/>
</dbReference>
<dbReference type="GO" id="GO:0016740">
    <property type="term" value="F:transferase activity"/>
    <property type="evidence" value="ECO:0007669"/>
    <property type="project" value="UniProtKB-KW"/>
</dbReference>
<keyword evidence="3" id="KW-1185">Reference proteome</keyword>
<evidence type="ECO:0000259" key="1">
    <source>
        <dbReference type="Pfam" id="PF00117"/>
    </source>
</evidence>
<protein>
    <submittedName>
        <fullName evidence="2">Putative glutamine amidotransferase</fullName>
    </submittedName>
</protein>
<dbReference type="InterPro" id="IPR029062">
    <property type="entry name" value="Class_I_gatase-like"/>
</dbReference>
<evidence type="ECO:0000313" key="3">
    <source>
        <dbReference type="Proteomes" id="UP000199494"/>
    </source>
</evidence>
<dbReference type="AlphaFoldDB" id="A0A222VV09"/>
<dbReference type="Pfam" id="PF00117">
    <property type="entry name" value="GATase"/>
    <property type="match status" value="1"/>
</dbReference>
<dbReference type="KEGG" id="pmad:BAY61_25140"/>
<reference evidence="2 3" key="1">
    <citation type="submission" date="2016-10" db="EMBL/GenBank/DDBJ databases">
        <authorList>
            <person name="de Groot N.N."/>
        </authorList>
    </citation>
    <scope>NUCLEOTIDE SEQUENCE [LARGE SCALE GENOMIC DNA]</scope>
    <source>
        <strain evidence="2 3">CGMCC 4.5506</strain>
    </source>
</reference>
<dbReference type="Proteomes" id="UP000199494">
    <property type="component" value="Unassembled WGS sequence"/>
</dbReference>
<dbReference type="STRING" id="530584.SAMN05421630_107136"/>
<feature type="domain" description="Glutamine amidotransferase" evidence="1">
    <location>
        <begin position="79"/>
        <end position="180"/>
    </location>
</feature>
<dbReference type="InterPro" id="IPR017926">
    <property type="entry name" value="GATASE"/>
</dbReference>
<name>A0A222VV09_9PSEU</name>
<organism evidence="2 3">
    <name type="scientific">Prauserella marina</name>
    <dbReference type="NCBI Taxonomy" id="530584"/>
    <lineage>
        <taxon>Bacteria</taxon>
        <taxon>Bacillati</taxon>
        <taxon>Actinomycetota</taxon>
        <taxon>Actinomycetes</taxon>
        <taxon>Pseudonocardiales</taxon>
        <taxon>Pseudonocardiaceae</taxon>
        <taxon>Prauserella</taxon>
    </lineage>
</organism>
<dbReference type="SUPFAM" id="SSF52317">
    <property type="entry name" value="Class I glutamine amidotransferase-like"/>
    <property type="match status" value="1"/>
</dbReference>
<dbReference type="EMBL" id="FMZE01000007">
    <property type="protein sequence ID" value="SDD28748.1"/>
    <property type="molecule type" value="Genomic_DNA"/>
</dbReference>
<keyword evidence="2" id="KW-0808">Transferase</keyword>
<dbReference type="PROSITE" id="PS51273">
    <property type="entry name" value="GATASE_TYPE_1"/>
    <property type="match status" value="1"/>
</dbReference>
<sequence>MVPIGVTQRVLVDPRHGEQRLALDRRWAPFLAACGLVAIALPLEERLAEQTLASTGCAGVLFTGGDDRAEFGGATAERDGMERHVLRYAIEQALPVVGVCRGMQLLLRAFGSELVAVPGHVGSTHALTGEFGPRAVNSFHRWAALGVPEGFRVTARCGEVVEAVAHETLALTGIMWHPERAEPVVAEDIALFNSAFRVTAATP</sequence>
<dbReference type="Gene3D" id="3.40.50.880">
    <property type="match status" value="1"/>
</dbReference>
<keyword evidence="2" id="KW-0315">Glutamine amidotransferase</keyword>
<accession>A0A222VV09</accession>
<proteinExistence type="predicted"/>
<gene>
    <name evidence="2" type="ORF">SAMN05421630_107136</name>
</gene>